<dbReference type="Pfam" id="PF01370">
    <property type="entry name" value="Epimerase"/>
    <property type="match status" value="1"/>
</dbReference>
<evidence type="ECO:0000313" key="3">
    <source>
        <dbReference type="Proteomes" id="UP001494902"/>
    </source>
</evidence>
<dbReference type="Proteomes" id="UP001494902">
    <property type="component" value="Unassembled WGS sequence"/>
</dbReference>
<dbReference type="Gene3D" id="3.40.50.720">
    <property type="entry name" value="NAD(P)-binding Rossmann-like Domain"/>
    <property type="match status" value="1"/>
</dbReference>
<comment type="caution">
    <text evidence="2">The sequence shown here is derived from an EMBL/GenBank/DDBJ whole genome shotgun (WGS) entry which is preliminary data.</text>
</comment>
<name>A0ABV1KHI7_9PSEU</name>
<organism evidence="2 3">
    <name type="scientific">Pseudonocardia nematodicida</name>
    <dbReference type="NCBI Taxonomy" id="1206997"/>
    <lineage>
        <taxon>Bacteria</taxon>
        <taxon>Bacillati</taxon>
        <taxon>Actinomycetota</taxon>
        <taxon>Actinomycetes</taxon>
        <taxon>Pseudonocardiales</taxon>
        <taxon>Pseudonocardiaceae</taxon>
        <taxon>Pseudonocardia</taxon>
    </lineage>
</organism>
<feature type="domain" description="NAD-dependent epimerase/dehydratase" evidence="1">
    <location>
        <begin position="3"/>
        <end position="65"/>
    </location>
</feature>
<dbReference type="RefSeq" id="WP_349300994.1">
    <property type="nucleotide sequence ID" value="NZ_JBEDNQ010000012.1"/>
</dbReference>
<dbReference type="PANTHER" id="PTHR43162">
    <property type="match status" value="1"/>
</dbReference>
<sequence length="271" mass="28258">MSVLVVGGTGTVGSRVVAALRERGTPVRVGARRDRGDPDHVRFDWSDPATFDAALDGADRAFLVAPVGDPEPSALVRPLLERAGLERAALLGSSSVEESADGFGALYGLLRAHVRVPTVLRPSWFLQNFTGDHLVADGIRDRGEIVSATGRGRVGFVDAGDIAAVAAHVLLDDVERPGELVLTGPEALSYDDAAELLTAAGRPTVHRSVPPAEFAALVAASGIDPAFAEFLAGLDTAIADGAEDRVTDTVELVTGRRPRGFREVVSAGPLA</sequence>
<dbReference type="InterPro" id="IPR051604">
    <property type="entry name" value="Ergot_Alk_Oxidoreductase"/>
</dbReference>
<reference evidence="2 3" key="1">
    <citation type="submission" date="2024-03" db="EMBL/GenBank/DDBJ databases">
        <title>Draft genome sequence of Pseudonocardia nematodicida JCM 31783.</title>
        <authorList>
            <person name="Butdee W."/>
            <person name="Duangmal K."/>
        </authorList>
    </citation>
    <scope>NUCLEOTIDE SEQUENCE [LARGE SCALE GENOMIC DNA]</scope>
    <source>
        <strain evidence="2 3">JCM 31783</strain>
    </source>
</reference>
<dbReference type="EMBL" id="JBEDNQ010000012">
    <property type="protein sequence ID" value="MEQ3553921.1"/>
    <property type="molecule type" value="Genomic_DNA"/>
</dbReference>
<evidence type="ECO:0000313" key="2">
    <source>
        <dbReference type="EMBL" id="MEQ3553921.1"/>
    </source>
</evidence>
<gene>
    <name evidence="2" type="ORF">WIS52_25895</name>
</gene>
<dbReference type="InterPro" id="IPR036291">
    <property type="entry name" value="NAD(P)-bd_dom_sf"/>
</dbReference>
<evidence type="ECO:0000259" key="1">
    <source>
        <dbReference type="Pfam" id="PF01370"/>
    </source>
</evidence>
<dbReference type="InterPro" id="IPR001509">
    <property type="entry name" value="Epimerase_deHydtase"/>
</dbReference>
<dbReference type="Gene3D" id="3.90.25.10">
    <property type="entry name" value="UDP-galactose 4-epimerase, domain 1"/>
    <property type="match status" value="1"/>
</dbReference>
<dbReference type="SUPFAM" id="SSF51735">
    <property type="entry name" value="NAD(P)-binding Rossmann-fold domains"/>
    <property type="match status" value="1"/>
</dbReference>
<protein>
    <submittedName>
        <fullName evidence="2">NAD-dependent epimerase/dehydratase family protein</fullName>
    </submittedName>
</protein>
<dbReference type="PANTHER" id="PTHR43162:SF1">
    <property type="entry name" value="PRESTALK A DIFFERENTIATION PROTEIN A"/>
    <property type="match status" value="1"/>
</dbReference>
<accession>A0ABV1KHI7</accession>
<proteinExistence type="predicted"/>
<keyword evidence="3" id="KW-1185">Reference proteome</keyword>